<gene>
    <name evidence="2" type="ORF">BDV27DRAFT_129069</name>
</gene>
<proteinExistence type="predicted"/>
<organism evidence="2 3">
    <name type="scientific">Aspergillus caelatus</name>
    <dbReference type="NCBI Taxonomy" id="61420"/>
    <lineage>
        <taxon>Eukaryota</taxon>
        <taxon>Fungi</taxon>
        <taxon>Dikarya</taxon>
        <taxon>Ascomycota</taxon>
        <taxon>Pezizomycotina</taxon>
        <taxon>Eurotiomycetes</taxon>
        <taxon>Eurotiomycetidae</taxon>
        <taxon>Eurotiales</taxon>
        <taxon>Aspergillaceae</taxon>
        <taxon>Aspergillus</taxon>
        <taxon>Aspergillus subgen. Circumdati</taxon>
    </lineage>
</organism>
<dbReference type="InterPro" id="IPR017948">
    <property type="entry name" value="TGFb_CS"/>
</dbReference>
<dbReference type="Proteomes" id="UP000326268">
    <property type="component" value="Unassembled WGS sequence"/>
</dbReference>
<name>A0A5N7A2F0_9EURO</name>
<feature type="compositionally biased region" description="Basic and acidic residues" evidence="1">
    <location>
        <begin position="56"/>
        <end position="68"/>
    </location>
</feature>
<dbReference type="AlphaFoldDB" id="A0A5N7A2F0"/>
<sequence>MIQCQPSLPTPTKFSKMKNAWVCLDRSISSGKRSIVSPKVYVEDMCGGDCSTSDSGRQENERYPSRQR</sequence>
<dbReference type="PROSITE" id="PS00250">
    <property type="entry name" value="TGF_BETA_1"/>
    <property type="match status" value="1"/>
</dbReference>
<dbReference type="EMBL" id="ML737660">
    <property type="protein sequence ID" value="KAE8364054.1"/>
    <property type="molecule type" value="Genomic_DNA"/>
</dbReference>
<evidence type="ECO:0000256" key="1">
    <source>
        <dbReference type="SAM" id="MobiDB-lite"/>
    </source>
</evidence>
<dbReference type="GeneID" id="43651552"/>
<evidence type="ECO:0000313" key="3">
    <source>
        <dbReference type="Proteomes" id="UP000326268"/>
    </source>
</evidence>
<accession>A0A5N7A2F0</accession>
<dbReference type="RefSeq" id="XP_031927135.1">
    <property type="nucleotide sequence ID" value="XM_032067106.1"/>
</dbReference>
<evidence type="ECO:0000313" key="2">
    <source>
        <dbReference type="EMBL" id="KAE8364054.1"/>
    </source>
</evidence>
<reference evidence="2 3" key="1">
    <citation type="submission" date="2019-04" db="EMBL/GenBank/DDBJ databases">
        <title>Friends and foes A comparative genomics studyof 23 Aspergillus species from section Flavi.</title>
        <authorList>
            <consortium name="DOE Joint Genome Institute"/>
            <person name="Kjaerbolling I."/>
            <person name="Vesth T."/>
            <person name="Frisvad J.C."/>
            <person name="Nybo J.L."/>
            <person name="Theobald S."/>
            <person name="Kildgaard S."/>
            <person name="Isbrandt T."/>
            <person name="Kuo A."/>
            <person name="Sato A."/>
            <person name="Lyhne E.K."/>
            <person name="Kogle M.E."/>
            <person name="Wiebenga A."/>
            <person name="Kun R.S."/>
            <person name="Lubbers R.J."/>
            <person name="Makela M.R."/>
            <person name="Barry K."/>
            <person name="Chovatia M."/>
            <person name="Clum A."/>
            <person name="Daum C."/>
            <person name="Haridas S."/>
            <person name="He G."/>
            <person name="LaButti K."/>
            <person name="Lipzen A."/>
            <person name="Mondo S."/>
            <person name="Riley R."/>
            <person name="Salamov A."/>
            <person name="Simmons B.A."/>
            <person name="Magnuson J.K."/>
            <person name="Henrissat B."/>
            <person name="Mortensen U.H."/>
            <person name="Larsen T.O."/>
            <person name="Devries R.P."/>
            <person name="Grigoriev I.V."/>
            <person name="Machida M."/>
            <person name="Baker S.E."/>
            <person name="Andersen M.R."/>
        </authorList>
    </citation>
    <scope>NUCLEOTIDE SEQUENCE [LARGE SCALE GENOMIC DNA]</scope>
    <source>
        <strain evidence="2 3">CBS 763.97</strain>
    </source>
</reference>
<feature type="region of interest" description="Disordered" evidence="1">
    <location>
        <begin position="49"/>
        <end position="68"/>
    </location>
</feature>
<dbReference type="GO" id="GO:0008083">
    <property type="term" value="F:growth factor activity"/>
    <property type="evidence" value="ECO:0007669"/>
    <property type="project" value="InterPro"/>
</dbReference>
<protein>
    <submittedName>
        <fullName evidence="2">Uncharacterized protein</fullName>
    </submittedName>
</protein>
<keyword evidence="3" id="KW-1185">Reference proteome</keyword>